<comment type="caution">
    <text evidence="2">The sequence shown here is derived from an EMBL/GenBank/DDBJ whole genome shotgun (WGS) entry which is preliminary data.</text>
</comment>
<dbReference type="InterPro" id="IPR009061">
    <property type="entry name" value="DNA-bd_dom_put_sf"/>
</dbReference>
<dbReference type="EMBL" id="JQCL01000057">
    <property type="protein sequence ID" value="KRO10878.1"/>
    <property type="molecule type" value="Genomic_DNA"/>
</dbReference>
<feature type="compositionally biased region" description="Low complexity" evidence="1">
    <location>
        <begin position="102"/>
        <end position="118"/>
    </location>
</feature>
<evidence type="ECO:0000313" key="2">
    <source>
        <dbReference type="EMBL" id="KRO10878.1"/>
    </source>
</evidence>
<organism evidence="2 3">
    <name type="scientific">Lactiplantibacillus xiangfangensis</name>
    <dbReference type="NCBI Taxonomy" id="942150"/>
    <lineage>
        <taxon>Bacteria</taxon>
        <taxon>Bacillati</taxon>
        <taxon>Bacillota</taxon>
        <taxon>Bacilli</taxon>
        <taxon>Lactobacillales</taxon>
        <taxon>Lactobacillaceae</taxon>
        <taxon>Lactiplantibacillus</taxon>
    </lineage>
</organism>
<sequence>MSEQTINSEQETKLVASVAAKQLGIKAVTLRKYSTLVENQLNDETRFRTTDSSHRLYNQADLATFKAAIELTEQGATLANALDQTFNEQGTQPTSESSVEETVTPAAKPVKPVQPATAQPSGPSNAELAKQQEIIIRRLDSLNYRLNLVLDRLDEQAAKQQAKPWWQFWN</sequence>
<feature type="region of interest" description="Disordered" evidence="1">
    <location>
        <begin position="87"/>
        <end position="126"/>
    </location>
</feature>
<dbReference type="RefSeq" id="WP_057706268.1">
    <property type="nucleotide sequence ID" value="NZ_JQCL01000057.1"/>
</dbReference>
<evidence type="ECO:0000256" key="1">
    <source>
        <dbReference type="SAM" id="MobiDB-lite"/>
    </source>
</evidence>
<protein>
    <submittedName>
        <fullName evidence="2">Uncharacterized protein</fullName>
    </submittedName>
</protein>
<dbReference type="OrthoDB" id="2157217at2"/>
<dbReference type="Proteomes" id="UP000051783">
    <property type="component" value="Unassembled WGS sequence"/>
</dbReference>
<evidence type="ECO:0000313" key="3">
    <source>
        <dbReference type="Proteomes" id="UP000051783"/>
    </source>
</evidence>
<name>A0A0R2MAR2_9LACO</name>
<gene>
    <name evidence="2" type="ORF">IV64_GL002569</name>
</gene>
<dbReference type="AlphaFoldDB" id="A0A0R2MAR2"/>
<feature type="compositionally biased region" description="Polar residues" evidence="1">
    <location>
        <begin position="87"/>
        <end position="101"/>
    </location>
</feature>
<dbReference type="Gene3D" id="1.10.1660.10">
    <property type="match status" value="1"/>
</dbReference>
<dbReference type="PATRIC" id="fig|942150.3.peg.2680"/>
<dbReference type="SUPFAM" id="SSF46955">
    <property type="entry name" value="Putative DNA-binding domain"/>
    <property type="match status" value="1"/>
</dbReference>
<keyword evidence="3" id="KW-1185">Reference proteome</keyword>
<reference evidence="2 3" key="1">
    <citation type="journal article" date="2015" name="Genome Announc.">
        <title>Expanding the biotechnology potential of lactobacilli through comparative genomics of 213 strains and associated genera.</title>
        <authorList>
            <person name="Sun Z."/>
            <person name="Harris H.M."/>
            <person name="McCann A."/>
            <person name="Guo C."/>
            <person name="Argimon S."/>
            <person name="Zhang W."/>
            <person name="Yang X."/>
            <person name="Jeffery I.B."/>
            <person name="Cooney J.C."/>
            <person name="Kagawa T.F."/>
            <person name="Liu W."/>
            <person name="Song Y."/>
            <person name="Salvetti E."/>
            <person name="Wrobel A."/>
            <person name="Rasinkangas P."/>
            <person name="Parkhill J."/>
            <person name="Rea M.C."/>
            <person name="O'Sullivan O."/>
            <person name="Ritari J."/>
            <person name="Douillard F.P."/>
            <person name="Paul Ross R."/>
            <person name="Yang R."/>
            <person name="Briner A.E."/>
            <person name="Felis G.E."/>
            <person name="de Vos W.M."/>
            <person name="Barrangou R."/>
            <person name="Klaenhammer T.R."/>
            <person name="Caufield P.W."/>
            <person name="Cui Y."/>
            <person name="Zhang H."/>
            <person name="O'Toole P.W."/>
        </authorList>
    </citation>
    <scope>NUCLEOTIDE SEQUENCE [LARGE SCALE GENOMIC DNA]</scope>
    <source>
        <strain evidence="2 3">LMG 26013</strain>
    </source>
</reference>
<proteinExistence type="predicted"/>
<accession>A0A0R2MAR2</accession>